<dbReference type="PANTHER" id="PTHR24356">
    <property type="entry name" value="SERINE/THREONINE-PROTEIN KINASE"/>
    <property type="match status" value="1"/>
</dbReference>
<evidence type="ECO:0000256" key="9">
    <source>
        <dbReference type="ARBA" id="ARBA00048679"/>
    </source>
</evidence>
<proteinExistence type="inferred from homology"/>
<dbReference type="InterPro" id="IPR000719">
    <property type="entry name" value="Prot_kinase_dom"/>
</dbReference>
<comment type="catalytic activity">
    <reaction evidence="9">
        <text>L-seryl-[protein] + ATP = O-phospho-L-seryl-[protein] + ADP + H(+)</text>
        <dbReference type="Rhea" id="RHEA:17989"/>
        <dbReference type="Rhea" id="RHEA-COMP:9863"/>
        <dbReference type="Rhea" id="RHEA-COMP:11604"/>
        <dbReference type="ChEBI" id="CHEBI:15378"/>
        <dbReference type="ChEBI" id="CHEBI:29999"/>
        <dbReference type="ChEBI" id="CHEBI:30616"/>
        <dbReference type="ChEBI" id="CHEBI:83421"/>
        <dbReference type="ChEBI" id="CHEBI:456216"/>
        <dbReference type="EC" id="2.7.11.1"/>
    </reaction>
</comment>
<dbReference type="InterPro" id="IPR017441">
    <property type="entry name" value="Protein_kinase_ATP_BS"/>
</dbReference>
<dbReference type="CDD" id="cd05581">
    <property type="entry name" value="STKc_PDK1"/>
    <property type="match status" value="1"/>
</dbReference>
<evidence type="ECO:0000313" key="13">
    <source>
        <dbReference type="EMBL" id="KAJ7647509.1"/>
    </source>
</evidence>
<dbReference type="GO" id="GO:0004674">
    <property type="term" value="F:protein serine/threonine kinase activity"/>
    <property type="evidence" value="ECO:0007669"/>
    <property type="project" value="UniProtKB-KW"/>
</dbReference>
<evidence type="ECO:0000256" key="8">
    <source>
        <dbReference type="ARBA" id="ARBA00047899"/>
    </source>
</evidence>
<evidence type="ECO:0000256" key="3">
    <source>
        <dbReference type="ARBA" id="ARBA00022527"/>
    </source>
</evidence>
<feature type="compositionally biased region" description="Polar residues" evidence="11">
    <location>
        <begin position="39"/>
        <end position="52"/>
    </location>
</feature>
<dbReference type="InterPro" id="IPR050236">
    <property type="entry name" value="Ser_Thr_kinase_AGC"/>
</dbReference>
<evidence type="ECO:0000256" key="6">
    <source>
        <dbReference type="ARBA" id="ARBA00022777"/>
    </source>
</evidence>
<feature type="region of interest" description="Disordered" evidence="11">
    <location>
        <begin position="403"/>
        <end position="500"/>
    </location>
</feature>
<dbReference type="PROSITE" id="PS00108">
    <property type="entry name" value="PROTEIN_KINASE_ST"/>
    <property type="match status" value="1"/>
</dbReference>
<feature type="binding site" evidence="10">
    <location>
        <position position="121"/>
    </location>
    <ligand>
        <name>ATP</name>
        <dbReference type="ChEBI" id="CHEBI:30616"/>
    </ligand>
</feature>
<reference evidence="13" key="1">
    <citation type="submission" date="2023-03" db="EMBL/GenBank/DDBJ databases">
        <title>Massive genome expansion in bonnet fungi (Mycena s.s.) driven by repeated elements and novel gene families across ecological guilds.</title>
        <authorList>
            <consortium name="Lawrence Berkeley National Laboratory"/>
            <person name="Harder C.B."/>
            <person name="Miyauchi S."/>
            <person name="Viragh M."/>
            <person name="Kuo A."/>
            <person name="Thoen E."/>
            <person name="Andreopoulos B."/>
            <person name="Lu D."/>
            <person name="Skrede I."/>
            <person name="Drula E."/>
            <person name="Henrissat B."/>
            <person name="Morin E."/>
            <person name="Kohler A."/>
            <person name="Barry K."/>
            <person name="LaButti K."/>
            <person name="Morin E."/>
            <person name="Salamov A."/>
            <person name="Lipzen A."/>
            <person name="Mereny Z."/>
            <person name="Hegedus B."/>
            <person name="Baldrian P."/>
            <person name="Stursova M."/>
            <person name="Weitz H."/>
            <person name="Taylor A."/>
            <person name="Grigoriev I.V."/>
            <person name="Nagy L.G."/>
            <person name="Martin F."/>
            <person name="Kauserud H."/>
        </authorList>
    </citation>
    <scope>NUCLEOTIDE SEQUENCE</scope>
    <source>
        <strain evidence="13">9284</strain>
    </source>
</reference>
<gene>
    <name evidence="13" type="ORF">FB45DRAFT_782288</name>
</gene>
<comment type="caution">
    <text evidence="13">The sequence shown here is derived from an EMBL/GenBank/DDBJ whole genome shotgun (WGS) entry which is preliminary data.</text>
</comment>
<evidence type="ECO:0000256" key="7">
    <source>
        <dbReference type="ARBA" id="ARBA00022840"/>
    </source>
</evidence>
<feature type="compositionally biased region" description="Basic and acidic residues" evidence="11">
    <location>
        <begin position="487"/>
        <end position="498"/>
    </location>
</feature>
<dbReference type="PROSITE" id="PS00107">
    <property type="entry name" value="PROTEIN_KINASE_ATP"/>
    <property type="match status" value="1"/>
</dbReference>
<keyword evidence="7 10" id="KW-0067">ATP-binding</keyword>
<dbReference type="InterPro" id="IPR011009">
    <property type="entry name" value="Kinase-like_dom_sf"/>
</dbReference>
<evidence type="ECO:0000256" key="10">
    <source>
        <dbReference type="PROSITE-ProRule" id="PRU10141"/>
    </source>
</evidence>
<evidence type="ECO:0000256" key="1">
    <source>
        <dbReference type="ARBA" id="ARBA00010006"/>
    </source>
</evidence>
<dbReference type="InterPro" id="IPR039046">
    <property type="entry name" value="PDPK1"/>
</dbReference>
<feature type="domain" description="Protein kinase" evidence="12">
    <location>
        <begin position="92"/>
        <end position="354"/>
    </location>
</feature>
<dbReference type="Gene3D" id="1.10.510.10">
    <property type="entry name" value="Transferase(Phosphotransferase) domain 1"/>
    <property type="match status" value="1"/>
</dbReference>
<evidence type="ECO:0000256" key="4">
    <source>
        <dbReference type="ARBA" id="ARBA00022679"/>
    </source>
</evidence>
<dbReference type="SUPFAM" id="SSF56112">
    <property type="entry name" value="Protein kinase-like (PK-like)"/>
    <property type="match status" value="1"/>
</dbReference>
<keyword evidence="6 13" id="KW-0418">Kinase</keyword>
<dbReference type="FunFam" id="1.10.510.10:FF:000571">
    <property type="entry name" value="Maternal embryonic leucine zipper kinase"/>
    <property type="match status" value="1"/>
</dbReference>
<dbReference type="FunFam" id="3.30.200.20:FF:000042">
    <property type="entry name" value="Aurora kinase A"/>
    <property type="match status" value="1"/>
</dbReference>
<evidence type="ECO:0000313" key="14">
    <source>
        <dbReference type="Proteomes" id="UP001221142"/>
    </source>
</evidence>
<dbReference type="EMBL" id="JARKIF010000002">
    <property type="protein sequence ID" value="KAJ7647509.1"/>
    <property type="molecule type" value="Genomic_DNA"/>
</dbReference>
<accession>A0AAD7FWZ7</accession>
<dbReference type="AlphaFoldDB" id="A0AAD7FWZ7"/>
<keyword evidence="3" id="KW-0723">Serine/threonine-protein kinase</keyword>
<dbReference type="PANTHER" id="PTHR24356:SF163">
    <property type="entry name" value="3-PHOSPHOINOSITIDE-DEPENDENT PROTEIN KINASE 1-RELATED"/>
    <property type="match status" value="1"/>
</dbReference>
<evidence type="ECO:0000256" key="5">
    <source>
        <dbReference type="ARBA" id="ARBA00022741"/>
    </source>
</evidence>
<organism evidence="13 14">
    <name type="scientific">Roridomyces roridus</name>
    <dbReference type="NCBI Taxonomy" id="1738132"/>
    <lineage>
        <taxon>Eukaryota</taxon>
        <taxon>Fungi</taxon>
        <taxon>Dikarya</taxon>
        <taxon>Basidiomycota</taxon>
        <taxon>Agaricomycotina</taxon>
        <taxon>Agaricomycetes</taxon>
        <taxon>Agaricomycetidae</taxon>
        <taxon>Agaricales</taxon>
        <taxon>Marasmiineae</taxon>
        <taxon>Mycenaceae</taxon>
        <taxon>Roridomyces</taxon>
    </lineage>
</organism>
<dbReference type="EC" id="2.7.11.1" evidence="2"/>
<dbReference type="Pfam" id="PF00069">
    <property type="entry name" value="Pkinase"/>
    <property type="match status" value="1"/>
</dbReference>
<feature type="compositionally biased region" description="Basic and acidic residues" evidence="11">
    <location>
        <begin position="461"/>
        <end position="470"/>
    </location>
</feature>
<name>A0AAD7FWZ7_9AGAR</name>
<dbReference type="PROSITE" id="PS50011">
    <property type="entry name" value="PROTEIN_KINASE_DOM"/>
    <property type="match status" value="1"/>
</dbReference>
<evidence type="ECO:0000256" key="11">
    <source>
        <dbReference type="SAM" id="MobiDB-lite"/>
    </source>
</evidence>
<feature type="compositionally biased region" description="Low complexity" evidence="11">
    <location>
        <begin position="444"/>
        <end position="459"/>
    </location>
</feature>
<comment type="similarity">
    <text evidence="1">Belongs to the protein kinase superfamily. AGC Ser/Thr protein kinase family. PDPK1 subfamily.</text>
</comment>
<dbReference type="Gene3D" id="3.30.200.20">
    <property type="entry name" value="Phosphorylase Kinase, domain 1"/>
    <property type="match status" value="1"/>
</dbReference>
<keyword evidence="5 10" id="KW-0547">Nucleotide-binding</keyword>
<feature type="region of interest" description="Disordered" evidence="11">
    <location>
        <begin position="1"/>
        <end position="87"/>
    </location>
</feature>
<sequence length="625" mass="69164">MQPSLADLSRNASVISTSSTDSDQELTLPRPRPIRTFSAPRSRSPQSPTTRGASRPPPSYLSRELGYAEPEPTPPSKPKSTSIPGRASLQDFQFGSTLGEGSYSTVKLATSRVDGKQYAVKVITKSHLIRAQKTETAAAERQALIRLRGHPGIVSLYHAFQDDWSLYFVIDLATNGEMQSLLSRLGSLSTRCAQYYTAQIASAVEYMHSKDVLHRDLKPENLLLDDAFRIKITDFGTGKVLERGEQRATTFVGTAQYQAPELLELKETTKSSDYWAFGCVVYQMIAGRFAFNDKSDYLTWQKVKKVEYDFPSGFDAQAQDLVQKLLVHDPLARLGAGPKGSPNDPSALKLHPFLSSIVWSSLWTDPAPPIEPGLVKKEHSSAQGHWEDIGAAWDKLVGNDDNDSDEIEWASDADGPRHLYGNPVRYDPPDAAPEFPSVEDSRGDTSSSSSHESASGAAVDRLGDSLERMSIRTGRASPDGPARRSSLRLEAERGRDRAPTPLHNDFAAVLKLADDEKIIFDSPVEARTPRRRASRILLPPIKSKRRHLVLTSRRLFCLKLNLSVKSELALRPSGKDSRNVVSSVELRGEQEFIVLTGSKTFIYGVKYPFSPNAWRDKITRALEGQ</sequence>
<dbReference type="InterPro" id="IPR008271">
    <property type="entry name" value="Ser/Thr_kinase_AS"/>
</dbReference>
<feature type="compositionally biased region" description="Polar residues" evidence="11">
    <location>
        <begin position="10"/>
        <end position="21"/>
    </location>
</feature>
<evidence type="ECO:0000256" key="2">
    <source>
        <dbReference type="ARBA" id="ARBA00012513"/>
    </source>
</evidence>
<evidence type="ECO:0000259" key="12">
    <source>
        <dbReference type="PROSITE" id="PS50011"/>
    </source>
</evidence>
<dbReference type="SMART" id="SM00220">
    <property type="entry name" value="S_TKc"/>
    <property type="match status" value="1"/>
</dbReference>
<comment type="catalytic activity">
    <reaction evidence="8">
        <text>L-threonyl-[protein] + ATP = O-phospho-L-threonyl-[protein] + ADP + H(+)</text>
        <dbReference type="Rhea" id="RHEA:46608"/>
        <dbReference type="Rhea" id="RHEA-COMP:11060"/>
        <dbReference type="Rhea" id="RHEA-COMP:11605"/>
        <dbReference type="ChEBI" id="CHEBI:15378"/>
        <dbReference type="ChEBI" id="CHEBI:30013"/>
        <dbReference type="ChEBI" id="CHEBI:30616"/>
        <dbReference type="ChEBI" id="CHEBI:61977"/>
        <dbReference type="ChEBI" id="CHEBI:456216"/>
        <dbReference type="EC" id="2.7.11.1"/>
    </reaction>
</comment>
<keyword evidence="14" id="KW-1185">Reference proteome</keyword>
<dbReference type="GO" id="GO:0035556">
    <property type="term" value="P:intracellular signal transduction"/>
    <property type="evidence" value="ECO:0007669"/>
    <property type="project" value="TreeGrafter"/>
</dbReference>
<dbReference type="Proteomes" id="UP001221142">
    <property type="component" value="Unassembled WGS sequence"/>
</dbReference>
<keyword evidence="4" id="KW-0808">Transferase</keyword>
<dbReference type="GO" id="GO:0005524">
    <property type="term" value="F:ATP binding"/>
    <property type="evidence" value="ECO:0007669"/>
    <property type="project" value="UniProtKB-UniRule"/>
</dbReference>
<protein>
    <recommendedName>
        <fullName evidence="2">non-specific serine/threonine protein kinase</fullName>
        <ecNumber evidence="2">2.7.11.1</ecNumber>
    </recommendedName>
</protein>